<dbReference type="CDD" id="cd03221">
    <property type="entry name" value="ABCF_EF-3"/>
    <property type="match status" value="2"/>
</dbReference>
<protein>
    <recommendedName>
        <fullName evidence="8">ATP-binding cassette sub-family F member 3</fullName>
    </recommendedName>
</protein>
<feature type="domain" description="ABC transporter" evidence="10">
    <location>
        <begin position="539"/>
        <end position="754"/>
    </location>
</feature>
<dbReference type="PANTHER" id="PTHR19211">
    <property type="entry name" value="ATP-BINDING TRANSPORT PROTEIN-RELATED"/>
    <property type="match status" value="1"/>
</dbReference>
<dbReference type="GO" id="GO:0051607">
    <property type="term" value="P:defense response to virus"/>
    <property type="evidence" value="ECO:0007669"/>
    <property type="project" value="UniProtKB-KW"/>
</dbReference>
<dbReference type="Proteomes" id="UP000694408">
    <property type="component" value="Unplaced"/>
</dbReference>
<keyword evidence="4" id="KW-0547">Nucleotide-binding</keyword>
<evidence type="ECO:0000256" key="3">
    <source>
        <dbReference type="ARBA" id="ARBA00022737"/>
    </source>
</evidence>
<dbReference type="Ensembl" id="ENSJHYT00000017341.1">
    <property type="protein sequence ID" value="ENSJHYP00000014340.1"/>
    <property type="gene ID" value="ENSJHYG00000011093.1"/>
</dbReference>
<dbReference type="Pfam" id="PF00005">
    <property type="entry name" value="ABC_tran"/>
    <property type="match status" value="2"/>
</dbReference>
<keyword evidence="6" id="KW-0007">Acetylation</keyword>
<name>A0A8C5J5Z5_JUNHY</name>
<dbReference type="InterPro" id="IPR027417">
    <property type="entry name" value="P-loop_NTPase"/>
</dbReference>
<evidence type="ECO:0000256" key="8">
    <source>
        <dbReference type="ARBA" id="ARBA00073919"/>
    </source>
</evidence>
<sequence length="756" mass="84161">MSRHLPAVAAAPESRQAAGRGAVGGPGGATCRDSGGVCSAVCPQGSCTAAGRTSSRWRSWRRRWALCCGRCRRTPRTTAPSGRSASASSTPCSCKGTPRPLAPPHLTHAPHPPPPLRRDEGQAQRCSQVLLDAPIQLSQITDGYGDASADLLPGLLLKRGQSSMVNAKKLEKAEARLKAKQDKRLERDSLKSSGPVVLEEASASQASSKKETRMESSGKNKSYDVRIENFDVSFGERVLLTGADLNLAFGRRYGLVGRNGLGKTTLLKMIASQSLRIPSHISILHVEQEVAGDDTPALQSVLECDTTRESLLREERDLTAKISSGRGEGTEGARLSEIYAKLEEIEADKAPARASVILAGLGFNAKMQQQTTKEFSGGWRMRLALARALFARPDLLLLDEPTNMLDVRAILWLESYLQTWQSTILVVSHDRNFLNAVATDIIHLHSQRLDMYRGDFENFIKIKEERLKNQQREYEAQQQYREHIQVFIDRFRYNANRASQVQSKLKLLEKLPVLKPVDKESEVVIRFPDGFEKFSPPILQLDEVDFYYEPSHYIFHSLSVSADLESRICVVGENGAGKSTMLKILMGELAPVRGIRHAHRNLKIGYFSQHHVDQLDLNISAVELLARKFPGKTEEEYRHQLGSYGISGELAVRPVASLSGGQKSRVAFAQMTMPCPNFYILDEPTNHLDMETIEALAKALNKFRGGIILVSHDERFIRLVCQELWVCENGTVTRIEGGFDQYRDILKEQFRKEGFL</sequence>
<evidence type="ECO:0000256" key="5">
    <source>
        <dbReference type="ARBA" id="ARBA00022840"/>
    </source>
</evidence>
<dbReference type="InterPro" id="IPR032781">
    <property type="entry name" value="ABC_tran_Xtn"/>
</dbReference>
<organism evidence="11 12">
    <name type="scientific">Junco hyemalis</name>
    <name type="common">Dark-eyed junco</name>
    <dbReference type="NCBI Taxonomy" id="40217"/>
    <lineage>
        <taxon>Eukaryota</taxon>
        <taxon>Metazoa</taxon>
        <taxon>Chordata</taxon>
        <taxon>Craniata</taxon>
        <taxon>Vertebrata</taxon>
        <taxon>Euteleostomi</taxon>
        <taxon>Archelosauria</taxon>
        <taxon>Archosauria</taxon>
        <taxon>Dinosauria</taxon>
        <taxon>Saurischia</taxon>
        <taxon>Theropoda</taxon>
        <taxon>Coelurosauria</taxon>
        <taxon>Aves</taxon>
        <taxon>Neognathae</taxon>
        <taxon>Neoaves</taxon>
        <taxon>Telluraves</taxon>
        <taxon>Australaves</taxon>
        <taxon>Passeriformes</taxon>
        <taxon>Passerellidae</taxon>
        <taxon>Junco</taxon>
    </lineage>
</organism>
<evidence type="ECO:0000256" key="9">
    <source>
        <dbReference type="SAM" id="MobiDB-lite"/>
    </source>
</evidence>
<dbReference type="GO" id="GO:0016887">
    <property type="term" value="F:ATP hydrolysis activity"/>
    <property type="evidence" value="ECO:0007669"/>
    <property type="project" value="InterPro"/>
</dbReference>
<feature type="compositionally biased region" description="Basic and acidic residues" evidence="9">
    <location>
        <begin position="208"/>
        <end position="220"/>
    </location>
</feature>
<keyword evidence="2" id="KW-0597">Phosphoprotein</keyword>
<dbReference type="PROSITE" id="PS00211">
    <property type="entry name" value="ABC_TRANSPORTER_1"/>
    <property type="match status" value="2"/>
</dbReference>
<dbReference type="InterPro" id="IPR050611">
    <property type="entry name" value="ABCF"/>
</dbReference>
<proteinExistence type="inferred from homology"/>
<feature type="region of interest" description="Disordered" evidence="9">
    <location>
        <begin position="178"/>
        <end position="220"/>
    </location>
</feature>
<keyword evidence="3" id="KW-0677">Repeat</keyword>
<dbReference type="FunFam" id="3.40.50.300:FF:000104">
    <property type="entry name" value="ATP-binding cassette sub-family F member 3"/>
    <property type="match status" value="1"/>
</dbReference>
<dbReference type="InterPro" id="IPR003593">
    <property type="entry name" value="AAA+_ATPase"/>
</dbReference>
<dbReference type="InterPro" id="IPR017871">
    <property type="entry name" value="ABC_transporter-like_CS"/>
</dbReference>
<dbReference type="PROSITE" id="PS50893">
    <property type="entry name" value="ABC_TRANSPORTER_2"/>
    <property type="match status" value="2"/>
</dbReference>
<comment type="similarity">
    <text evidence="1">Belongs to the ABC transporter superfamily. ABCF family. EF3 subfamily.</text>
</comment>
<keyword evidence="7" id="KW-0051">Antiviral defense</keyword>
<evidence type="ECO:0000259" key="10">
    <source>
        <dbReference type="PROSITE" id="PS50893"/>
    </source>
</evidence>
<dbReference type="Pfam" id="PF12848">
    <property type="entry name" value="ABC_tran_Xtn"/>
    <property type="match status" value="1"/>
</dbReference>
<feature type="region of interest" description="Disordered" evidence="9">
    <location>
        <begin position="1"/>
        <end position="26"/>
    </location>
</feature>
<accession>A0A8C5J5Z5</accession>
<evidence type="ECO:0000313" key="11">
    <source>
        <dbReference type="Ensembl" id="ENSJHYP00000014371.1"/>
    </source>
</evidence>
<dbReference type="FunFam" id="3.40.50.300:FF:000688">
    <property type="entry name" value="ATP-binding cassette sub-family F member 3"/>
    <property type="match status" value="1"/>
</dbReference>
<keyword evidence="5" id="KW-0067">ATP-binding</keyword>
<evidence type="ECO:0000256" key="6">
    <source>
        <dbReference type="ARBA" id="ARBA00022990"/>
    </source>
</evidence>
<dbReference type="AlphaFoldDB" id="A0A8C5J5Z5"/>
<feature type="domain" description="ABC transporter" evidence="10">
    <location>
        <begin position="225"/>
        <end position="471"/>
    </location>
</feature>
<dbReference type="InterPro" id="IPR003439">
    <property type="entry name" value="ABC_transporter-like_ATP-bd"/>
</dbReference>
<keyword evidence="12" id="KW-1185">Reference proteome</keyword>
<evidence type="ECO:0000256" key="1">
    <source>
        <dbReference type="ARBA" id="ARBA00011054"/>
    </source>
</evidence>
<reference evidence="11" key="1">
    <citation type="submission" date="2025-05" db="UniProtKB">
        <authorList>
            <consortium name="Ensembl"/>
        </authorList>
    </citation>
    <scope>IDENTIFICATION</scope>
</reference>
<dbReference type="GO" id="GO:0005524">
    <property type="term" value="F:ATP binding"/>
    <property type="evidence" value="ECO:0007669"/>
    <property type="project" value="UniProtKB-KW"/>
</dbReference>
<dbReference type="Gene3D" id="3.40.50.300">
    <property type="entry name" value="P-loop containing nucleotide triphosphate hydrolases"/>
    <property type="match status" value="2"/>
</dbReference>
<feature type="compositionally biased region" description="Polar residues" evidence="9">
    <location>
        <begin position="79"/>
        <end position="92"/>
    </location>
</feature>
<feature type="region of interest" description="Disordered" evidence="9">
    <location>
        <begin position="75"/>
        <end position="124"/>
    </location>
</feature>
<dbReference type="PANTHER" id="PTHR19211:SF117">
    <property type="entry name" value="ATP-BINDING CASSETTE SUB-FAMILY F MEMBER 3"/>
    <property type="match status" value="1"/>
</dbReference>
<evidence type="ECO:0000256" key="4">
    <source>
        <dbReference type="ARBA" id="ARBA00022741"/>
    </source>
</evidence>
<dbReference type="SMART" id="SM00382">
    <property type="entry name" value="AAA"/>
    <property type="match status" value="2"/>
</dbReference>
<feature type="compositionally biased region" description="Basic and acidic residues" evidence="9">
    <location>
        <begin position="178"/>
        <end position="190"/>
    </location>
</feature>
<evidence type="ECO:0000256" key="7">
    <source>
        <dbReference type="ARBA" id="ARBA00023118"/>
    </source>
</evidence>
<evidence type="ECO:0000313" key="12">
    <source>
        <dbReference type="Proteomes" id="UP000694408"/>
    </source>
</evidence>
<evidence type="ECO:0000256" key="2">
    <source>
        <dbReference type="ARBA" id="ARBA00022553"/>
    </source>
</evidence>
<dbReference type="SUPFAM" id="SSF52540">
    <property type="entry name" value="P-loop containing nucleoside triphosphate hydrolases"/>
    <property type="match status" value="2"/>
</dbReference>
<dbReference type="Ensembl" id="ENSJHYT00000017378.1">
    <property type="protein sequence ID" value="ENSJHYP00000014371.1"/>
    <property type="gene ID" value="ENSJHYG00000011093.1"/>
</dbReference>